<feature type="compositionally biased region" description="Acidic residues" evidence="1">
    <location>
        <begin position="239"/>
        <end position="254"/>
    </location>
</feature>
<evidence type="ECO:0000313" key="2">
    <source>
        <dbReference type="EMBL" id="KPI41764.1"/>
    </source>
</evidence>
<feature type="region of interest" description="Disordered" evidence="1">
    <location>
        <begin position="366"/>
        <end position="385"/>
    </location>
</feature>
<feature type="compositionally biased region" description="Low complexity" evidence="1">
    <location>
        <begin position="167"/>
        <end position="213"/>
    </location>
</feature>
<dbReference type="OrthoDB" id="5424234at2759"/>
<dbReference type="STRING" id="1664694.A0A0N1H6N8"/>
<feature type="compositionally biased region" description="Polar residues" evidence="1">
    <location>
        <begin position="214"/>
        <end position="236"/>
    </location>
</feature>
<dbReference type="VEuPathDB" id="FungiDB:AB675_9008"/>
<feature type="compositionally biased region" description="Basic and acidic residues" evidence="1">
    <location>
        <begin position="312"/>
        <end position="322"/>
    </location>
</feature>
<comment type="caution">
    <text evidence="2">The sequence shown here is derived from an EMBL/GenBank/DDBJ whole genome shotgun (WGS) entry which is preliminary data.</text>
</comment>
<feature type="region of interest" description="Disordered" evidence="1">
    <location>
        <begin position="100"/>
        <end position="282"/>
    </location>
</feature>
<gene>
    <name evidence="2" type="ORF">AB675_9008</name>
</gene>
<reference evidence="2 3" key="1">
    <citation type="submission" date="2015-06" db="EMBL/GenBank/DDBJ databases">
        <title>Draft genome of the ant-associated black yeast Phialophora attae CBS 131958.</title>
        <authorList>
            <person name="Moreno L.F."/>
            <person name="Stielow B.J."/>
            <person name="de Hoog S."/>
            <person name="Vicente V.A."/>
            <person name="Weiss V.A."/>
            <person name="de Vries M."/>
            <person name="Cruz L.M."/>
            <person name="Souza E.M."/>
        </authorList>
    </citation>
    <scope>NUCLEOTIDE SEQUENCE [LARGE SCALE GENOMIC DNA]</scope>
    <source>
        <strain evidence="2 3">CBS 131958</strain>
    </source>
</reference>
<sequence length="433" mass="48463">MNPAPAIPANLINPSFEALEERTTTAQINFADDTKFMFKHWQTFHLQSNFASDISVPRTRNLFWRIWSNPNQRISNADFSSLWQQCRGPQDLTPYQPDPRHWIWRHPPNREPTPVAKKQPPCDEPSDIEPLPTPESPVSERVKWDEGGLTGSSRTRRERTSSGAGGTTSSRPGMRRSASGRTVGTTGTRAGRARPGLMRSRSSQSRQPGSRTSDSPVPTTTINTERPNLPRRQSVNFEVPDDDDEWEDGEDDNNDQAGDAHVKPPASDGSSDTGTLVESDFRSQFELARQMSSGTSFTPSTFLPRIRSSVRFADDTKHEAASPRRKQRLSFRERSHSQVLADSDDSDETVLANMPRNASNLSQLIKDKRQQSGTLDLGPAPPDNVELLEAKKKEEELLRKGREAAKPNIPRSRHPSKERPSGEYIGPDDMSTF</sequence>
<dbReference type="Proteomes" id="UP000038010">
    <property type="component" value="Unassembled WGS sequence"/>
</dbReference>
<feature type="region of interest" description="Disordered" evidence="1">
    <location>
        <begin position="393"/>
        <end position="433"/>
    </location>
</feature>
<dbReference type="GeneID" id="28741386"/>
<name>A0A0N1H6N8_9EURO</name>
<dbReference type="EMBL" id="LFJN01000009">
    <property type="protein sequence ID" value="KPI41764.1"/>
    <property type="molecule type" value="Genomic_DNA"/>
</dbReference>
<proteinExistence type="predicted"/>
<accession>A0A0N1H6N8</accession>
<keyword evidence="3" id="KW-1185">Reference proteome</keyword>
<organism evidence="2 3">
    <name type="scientific">Cyphellophora attinorum</name>
    <dbReference type="NCBI Taxonomy" id="1664694"/>
    <lineage>
        <taxon>Eukaryota</taxon>
        <taxon>Fungi</taxon>
        <taxon>Dikarya</taxon>
        <taxon>Ascomycota</taxon>
        <taxon>Pezizomycotina</taxon>
        <taxon>Eurotiomycetes</taxon>
        <taxon>Chaetothyriomycetidae</taxon>
        <taxon>Chaetothyriales</taxon>
        <taxon>Cyphellophoraceae</taxon>
        <taxon>Cyphellophora</taxon>
    </lineage>
</organism>
<evidence type="ECO:0000313" key="3">
    <source>
        <dbReference type="Proteomes" id="UP000038010"/>
    </source>
</evidence>
<evidence type="ECO:0000256" key="1">
    <source>
        <dbReference type="SAM" id="MobiDB-lite"/>
    </source>
</evidence>
<protein>
    <submittedName>
        <fullName evidence="2">Uncharacterized protein</fullName>
    </submittedName>
</protein>
<dbReference type="RefSeq" id="XP_018001727.1">
    <property type="nucleotide sequence ID" value="XM_018149506.1"/>
</dbReference>
<dbReference type="AlphaFoldDB" id="A0A0N1H6N8"/>
<feature type="region of interest" description="Disordered" evidence="1">
    <location>
        <begin position="310"/>
        <end position="350"/>
    </location>
</feature>
<feature type="compositionally biased region" description="Basic and acidic residues" evidence="1">
    <location>
        <begin position="393"/>
        <end position="405"/>
    </location>
</feature>